<dbReference type="PANTHER" id="PTHR43646">
    <property type="entry name" value="GLYCOSYLTRANSFERASE"/>
    <property type="match status" value="1"/>
</dbReference>
<keyword evidence="4" id="KW-1185">Reference proteome</keyword>
<dbReference type="InterPro" id="IPR017832">
    <property type="entry name" value="Glyco_trans_2_hopen-assoc_HpnB"/>
</dbReference>
<dbReference type="RefSeq" id="WP_229639005.1">
    <property type="nucleotide sequence ID" value="NZ_JADWDC010000005.1"/>
</dbReference>
<sequence>MIVILLVGLSLFIWLFLILFWGDFWLCDRYIDRHNNELKSYPTVWIIVPARDEAEVIKDSLTSLLNQKYPGNFAIALVDDNSSDRTAEIALSTTNKFNKTEQFKIISGKALKQGWKGKLWAMQQGIDYAQKQTPLPDYFLFTDADIYHDPDNLENLVTKAETENLDLVSLMVLLRCQSFWEKQLIPAFVFFFQKLYPFSWVNNPQKAIAAAAGGCILISSQALEEIGGIAAIKDALIDDCSLAKAVKSKDKNIWLGLTKTTISLRSYNHLKTIWDTISRTAFTQLNYSWLLLIGTLIGMCLVYLIAPIGLIISIQRQNWLLMGMAITTWCLMAIAYTPTIKLYNLSILRVFSLPAIAFLYTLMTIDSAIKYYQGKGGAWKGRTY</sequence>
<evidence type="ECO:0000259" key="2">
    <source>
        <dbReference type="Pfam" id="PF00535"/>
    </source>
</evidence>
<dbReference type="PANTHER" id="PTHR43646:SF3">
    <property type="entry name" value="SLR1566 PROTEIN"/>
    <property type="match status" value="1"/>
</dbReference>
<name>A0A964BQB4_9CYAN</name>
<dbReference type="InterPro" id="IPR001173">
    <property type="entry name" value="Glyco_trans_2-like"/>
</dbReference>
<accession>A0A964BQB4</accession>
<keyword evidence="1" id="KW-1133">Transmembrane helix</keyword>
<dbReference type="Gene3D" id="3.90.550.10">
    <property type="entry name" value="Spore Coat Polysaccharide Biosynthesis Protein SpsA, Chain A"/>
    <property type="match status" value="1"/>
</dbReference>
<dbReference type="InterPro" id="IPR029044">
    <property type="entry name" value="Nucleotide-diphossugar_trans"/>
</dbReference>
<keyword evidence="1" id="KW-0472">Membrane</keyword>
<feature type="transmembrane region" description="Helical" evidence="1">
    <location>
        <begin position="342"/>
        <end position="363"/>
    </location>
</feature>
<keyword evidence="1" id="KW-0812">Transmembrane</keyword>
<comment type="caution">
    <text evidence="3">The sequence shown here is derived from an EMBL/GenBank/DDBJ whole genome shotgun (WGS) entry which is preliminary data.</text>
</comment>
<organism evidence="3 4">
    <name type="scientific">Waterburya agarophytonicola KI4</name>
    <dbReference type="NCBI Taxonomy" id="2874699"/>
    <lineage>
        <taxon>Bacteria</taxon>
        <taxon>Bacillati</taxon>
        <taxon>Cyanobacteriota</taxon>
        <taxon>Cyanophyceae</taxon>
        <taxon>Pleurocapsales</taxon>
        <taxon>Hyellaceae</taxon>
        <taxon>Waterburya</taxon>
        <taxon>Waterburya agarophytonicola</taxon>
    </lineage>
</organism>
<evidence type="ECO:0000256" key="1">
    <source>
        <dbReference type="SAM" id="Phobius"/>
    </source>
</evidence>
<feature type="transmembrane region" description="Helical" evidence="1">
    <location>
        <begin position="287"/>
        <end position="312"/>
    </location>
</feature>
<dbReference type="Proteomes" id="UP000729733">
    <property type="component" value="Unassembled WGS sequence"/>
</dbReference>
<dbReference type="NCBIfam" id="TIGR03469">
    <property type="entry name" value="HpnB"/>
    <property type="match status" value="1"/>
</dbReference>
<dbReference type="AlphaFoldDB" id="A0A964BQB4"/>
<protein>
    <submittedName>
        <fullName evidence="3">Glycosyltransferase</fullName>
    </submittedName>
</protein>
<evidence type="ECO:0000313" key="3">
    <source>
        <dbReference type="EMBL" id="MCC0175970.1"/>
    </source>
</evidence>
<dbReference type="SUPFAM" id="SSF53448">
    <property type="entry name" value="Nucleotide-diphospho-sugar transferases"/>
    <property type="match status" value="1"/>
</dbReference>
<feature type="transmembrane region" description="Helical" evidence="1">
    <location>
        <begin position="319"/>
        <end position="336"/>
    </location>
</feature>
<dbReference type="EMBL" id="JADWDC010000005">
    <property type="protein sequence ID" value="MCC0175970.1"/>
    <property type="molecule type" value="Genomic_DNA"/>
</dbReference>
<evidence type="ECO:0000313" key="4">
    <source>
        <dbReference type="Proteomes" id="UP000729733"/>
    </source>
</evidence>
<gene>
    <name evidence="3" type="ORF">I4641_03115</name>
</gene>
<reference evidence="3" key="1">
    <citation type="journal article" date="2021" name="Antonie Van Leeuwenhoek">
        <title>Draft genome and description of Waterburya agarophytonicola gen. nov. sp. nov. (Pleurocapsales, Cyanobacteria): a seaweed symbiont.</title>
        <authorList>
            <person name="Bonthond G."/>
            <person name="Shalygin S."/>
            <person name="Bayer T."/>
            <person name="Weinberger F."/>
        </authorList>
    </citation>
    <scope>NUCLEOTIDE SEQUENCE</scope>
    <source>
        <strain evidence="3">KI4</strain>
    </source>
</reference>
<feature type="domain" description="Glycosyltransferase 2-like" evidence="2">
    <location>
        <begin position="46"/>
        <end position="227"/>
    </location>
</feature>
<proteinExistence type="predicted"/>
<dbReference type="Pfam" id="PF00535">
    <property type="entry name" value="Glycos_transf_2"/>
    <property type="match status" value="1"/>
</dbReference>